<keyword evidence="3" id="KW-1185">Reference proteome</keyword>
<evidence type="ECO:0000313" key="3">
    <source>
        <dbReference type="Proteomes" id="UP001157133"/>
    </source>
</evidence>
<keyword evidence="1" id="KW-1133">Transmembrane helix</keyword>
<accession>A0ABQ6H4S3</accession>
<evidence type="ECO:0000313" key="2">
    <source>
        <dbReference type="EMBL" id="GLX82612.1"/>
    </source>
</evidence>
<sequence>MWSFLSFALFTLIESKIFNVTPSALVALALFILFFALQSLVLASFLFFFKSLPSNQHKADTTSAVYRFYRTIEWLETLLFSFLLPLPMLGFIYAILMIVKH</sequence>
<comment type="caution">
    <text evidence="2">The sequence shown here is derived from an EMBL/GenBank/DDBJ whole genome shotgun (WGS) entry which is preliminary data.</text>
</comment>
<dbReference type="Proteomes" id="UP001157133">
    <property type="component" value="Unassembled WGS sequence"/>
</dbReference>
<keyword evidence="1" id="KW-0812">Transmembrane</keyword>
<proteinExistence type="predicted"/>
<feature type="transmembrane region" description="Helical" evidence="1">
    <location>
        <begin position="77"/>
        <end position="99"/>
    </location>
</feature>
<reference evidence="2 3" key="1">
    <citation type="submission" date="2023-03" db="EMBL/GenBank/DDBJ databases">
        <title>Draft genome sequence of Thalassotalea eurytherma JCM 18482T.</title>
        <authorList>
            <person name="Sawabe T."/>
        </authorList>
    </citation>
    <scope>NUCLEOTIDE SEQUENCE [LARGE SCALE GENOMIC DNA]</scope>
    <source>
        <strain evidence="2 3">JCM 18482</strain>
    </source>
</reference>
<keyword evidence="1" id="KW-0472">Membrane</keyword>
<protein>
    <submittedName>
        <fullName evidence="2">Uncharacterized protein</fullName>
    </submittedName>
</protein>
<organism evidence="2 3">
    <name type="scientific">Thalassotalea eurytherma</name>
    <dbReference type="NCBI Taxonomy" id="1144278"/>
    <lineage>
        <taxon>Bacteria</taxon>
        <taxon>Pseudomonadati</taxon>
        <taxon>Pseudomonadota</taxon>
        <taxon>Gammaproteobacteria</taxon>
        <taxon>Alteromonadales</taxon>
        <taxon>Colwelliaceae</taxon>
        <taxon>Thalassotalea</taxon>
    </lineage>
</organism>
<evidence type="ECO:0000256" key="1">
    <source>
        <dbReference type="SAM" id="Phobius"/>
    </source>
</evidence>
<feature type="transmembrane region" description="Helical" evidence="1">
    <location>
        <begin position="25"/>
        <end position="49"/>
    </location>
</feature>
<gene>
    <name evidence="2" type="ORF">theurythT_20640</name>
</gene>
<dbReference type="EMBL" id="BSSU01000010">
    <property type="protein sequence ID" value="GLX82612.1"/>
    <property type="molecule type" value="Genomic_DNA"/>
</dbReference>
<name>A0ABQ6H4S3_9GAMM</name>